<dbReference type="InParanoid" id="A0A0D0DSV0"/>
<protein>
    <submittedName>
        <fullName evidence="2">Uncharacterized protein</fullName>
    </submittedName>
</protein>
<reference evidence="2 3" key="1">
    <citation type="submission" date="2014-04" db="EMBL/GenBank/DDBJ databases">
        <authorList>
            <consortium name="DOE Joint Genome Institute"/>
            <person name="Kuo A."/>
            <person name="Kohler A."/>
            <person name="Jargeat P."/>
            <person name="Nagy L.G."/>
            <person name="Floudas D."/>
            <person name="Copeland A."/>
            <person name="Barry K.W."/>
            <person name="Cichocki N."/>
            <person name="Veneault-Fourrey C."/>
            <person name="LaButti K."/>
            <person name="Lindquist E.A."/>
            <person name="Lipzen A."/>
            <person name="Lundell T."/>
            <person name="Morin E."/>
            <person name="Murat C."/>
            <person name="Sun H."/>
            <person name="Tunlid A."/>
            <person name="Henrissat B."/>
            <person name="Grigoriev I.V."/>
            <person name="Hibbett D.S."/>
            <person name="Martin F."/>
            <person name="Nordberg H.P."/>
            <person name="Cantor M.N."/>
            <person name="Hua S.X."/>
        </authorList>
    </citation>
    <scope>NUCLEOTIDE SEQUENCE [LARGE SCALE GENOMIC DNA]</scope>
    <source>
        <strain evidence="2 3">Ve08.2h10</strain>
    </source>
</reference>
<evidence type="ECO:0000313" key="2">
    <source>
        <dbReference type="EMBL" id="KIK96693.1"/>
    </source>
</evidence>
<evidence type="ECO:0000313" key="3">
    <source>
        <dbReference type="Proteomes" id="UP000054538"/>
    </source>
</evidence>
<accession>A0A0D0DSV0</accession>
<name>A0A0D0DSV0_9AGAM</name>
<dbReference type="HOGENOM" id="CLU_927815_0_0_1"/>
<keyword evidence="3" id="KW-1185">Reference proteome</keyword>
<sequence>MAHTMDSPKLRQLSRTQLQSLAKLEVVRAVGKTEDIIRRLIKKHPKGVPVVGDAAKSSASPATKRNVLKKPRRGTTQATTVPEAINERDERVVEDEPQAGPSGEIPPDPSMNAPAVSPQETPLVHPSDNPVSPLEQPPANVTAVSVTTDAGPPAGPIGQDVDARSVYSDDLRAEGGPDENMVVDALRQFTTLVNRVPTIECRIADSQRLLDRTGTILDKTTPDLRELCVTREYVEVFLMGKMKAKKELWDGTGNMKKGPRKFRMEWLRSERKAESVKRWQEANKTNAAHNVRLEPYELFA</sequence>
<gene>
    <name evidence="2" type="ORF">PAXRUDRAFT_825667</name>
</gene>
<feature type="region of interest" description="Disordered" evidence="1">
    <location>
        <begin position="43"/>
        <end position="136"/>
    </location>
</feature>
<organism evidence="2 3">
    <name type="scientific">Paxillus rubicundulus Ve08.2h10</name>
    <dbReference type="NCBI Taxonomy" id="930991"/>
    <lineage>
        <taxon>Eukaryota</taxon>
        <taxon>Fungi</taxon>
        <taxon>Dikarya</taxon>
        <taxon>Basidiomycota</taxon>
        <taxon>Agaricomycotina</taxon>
        <taxon>Agaricomycetes</taxon>
        <taxon>Agaricomycetidae</taxon>
        <taxon>Boletales</taxon>
        <taxon>Paxilineae</taxon>
        <taxon>Paxillaceae</taxon>
        <taxon>Paxillus</taxon>
    </lineage>
</organism>
<dbReference type="AlphaFoldDB" id="A0A0D0DSV0"/>
<evidence type="ECO:0000256" key="1">
    <source>
        <dbReference type="SAM" id="MobiDB-lite"/>
    </source>
</evidence>
<dbReference type="Proteomes" id="UP000054538">
    <property type="component" value="Unassembled WGS sequence"/>
</dbReference>
<dbReference type="OrthoDB" id="3270863at2759"/>
<reference evidence="3" key="2">
    <citation type="submission" date="2015-01" db="EMBL/GenBank/DDBJ databases">
        <title>Evolutionary Origins and Diversification of the Mycorrhizal Mutualists.</title>
        <authorList>
            <consortium name="DOE Joint Genome Institute"/>
            <consortium name="Mycorrhizal Genomics Consortium"/>
            <person name="Kohler A."/>
            <person name="Kuo A."/>
            <person name="Nagy L.G."/>
            <person name="Floudas D."/>
            <person name="Copeland A."/>
            <person name="Barry K.W."/>
            <person name="Cichocki N."/>
            <person name="Veneault-Fourrey C."/>
            <person name="LaButti K."/>
            <person name="Lindquist E.A."/>
            <person name="Lipzen A."/>
            <person name="Lundell T."/>
            <person name="Morin E."/>
            <person name="Murat C."/>
            <person name="Riley R."/>
            <person name="Ohm R."/>
            <person name="Sun H."/>
            <person name="Tunlid A."/>
            <person name="Henrissat B."/>
            <person name="Grigoriev I.V."/>
            <person name="Hibbett D.S."/>
            <person name="Martin F."/>
        </authorList>
    </citation>
    <scope>NUCLEOTIDE SEQUENCE [LARGE SCALE GENOMIC DNA]</scope>
    <source>
        <strain evidence="3">Ve08.2h10</strain>
    </source>
</reference>
<proteinExistence type="predicted"/>
<dbReference type="EMBL" id="KN824973">
    <property type="protein sequence ID" value="KIK96693.1"/>
    <property type="molecule type" value="Genomic_DNA"/>
</dbReference>